<proteinExistence type="predicted"/>
<gene>
    <name evidence="1" type="ORF">SAMN04488056_111191</name>
</gene>
<reference evidence="1 2" key="1">
    <citation type="submission" date="2016-10" db="EMBL/GenBank/DDBJ databases">
        <authorList>
            <person name="de Groot N.N."/>
        </authorList>
    </citation>
    <scope>NUCLEOTIDE SEQUENCE [LARGE SCALE GENOMIC DNA]</scope>
    <source>
        <strain evidence="1 2">CGMCC 1.9157</strain>
    </source>
</reference>
<evidence type="ECO:0000313" key="1">
    <source>
        <dbReference type="EMBL" id="SFO72754.1"/>
    </source>
</evidence>
<dbReference type="STRING" id="655353.SAMN04488056_111191"/>
<dbReference type="AlphaFoldDB" id="A0A1I5JIV7"/>
<organism evidence="1 2">
    <name type="scientific">Cohaesibacter marisflavi</name>
    <dbReference type="NCBI Taxonomy" id="655353"/>
    <lineage>
        <taxon>Bacteria</taxon>
        <taxon>Pseudomonadati</taxon>
        <taxon>Pseudomonadota</taxon>
        <taxon>Alphaproteobacteria</taxon>
        <taxon>Hyphomicrobiales</taxon>
        <taxon>Cohaesibacteraceae</taxon>
    </lineage>
</organism>
<name>A0A1I5JIV7_9HYPH</name>
<evidence type="ECO:0000313" key="2">
    <source>
        <dbReference type="Proteomes" id="UP000199236"/>
    </source>
</evidence>
<dbReference type="Proteomes" id="UP000199236">
    <property type="component" value="Unassembled WGS sequence"/>
</dbReference>
<protein>
    <submittedName>
        <fullName evidence="1">Uncharacterized protein</fullName>
    </submittedName>
</protein>
<sequence>MAYKTTSKHMQYISVKLASGMRVPEKNKGPRSKLSEFEKDMLREKRSLAKVRQIYELEKEIERGLAAGENIGWLKLKQQDLKSGRVPVDLRYADSSYISRVINTSKKKVSRKVLANEKARLSRPTYSLRDKNAGDKLSLLKVSRKSVEIDVHDLSKRKLTPSGIMIIKTLFEHLEIDEISSILKVPKDFLEKTQISPFYTLSGSLCSEDILMVVETIVGNSGTC</sequence>
<keyword evidence="2" id="KW-1185">Reference proteome</keyword>
<accession>A0A1I5JIV7</accession>
<dbReference type="EMBL" id="FOVR01000011">
    <property type="protein sequence ID" value="SFO72754.1"/>
    <property type="molecule type" value="Genomic_DNA"/>
</dbReference>
<dbReference type="RefSeq" id="WP_090074675.1">
    <property type="nucleotide sequence ID" value="NZ_FOVR01000011.1"/>
</dbReference>